<keyword evidence="3" id="KW-1185">Reference proteome</keyword>
<accession>A0ABQ2KHD1</accession>
<organism evidence="2 3">
    <name type="scientific">Nocardia rhizosphaerihabitans</name>
    <dbReference type="NCBI Taxonomy" id="1691570"/>
    <lineage>
        <taxon>Bacteria</taxon>
        <taxon>Bacillati</taxon>
        <taxon>Actinomycetota</taxon>
        <taxon>Actinomycetes</taxon>
        <taxon>Mycobacteriales</taxon>
        <taxon>Nocardiaceae</taxon>
        <taxon>Nocardia</taxon>
    </lineage>
</organism>
<dbReference type="EMBL" id="BMNE01000003">
    <property type="protein sequence ID" value="GGN82342.1"/>
    <property type="molecule type" value="Genomic_DNA"/>
</dbReference>
<dbReference type="PANTHER" id="PTHR33371">
    <property type="entry name" value="INTERMEMBRANE PHOSPHOLIPID TRANSPORT SYSTEM BINDING PROTEIN MLAD-RELATED"/>
    <property type="match status" value="1"/>
</dbReference>
<sequence length="352" mass="36936">MPAYTLPGTEVGPRRARILGASAVVLALLALVAWRVAPDSRPPDEIRVALLVGQIGAGVGPGTDVRLDGVRVGSVDAIEFAGRGTQRIGLTLDGSQLFGLTDKVTVDYAPGNLFGISAVELHSTEGGAALVDGSTVDLTDRDAGRVRDATLSALLTATGQLTDEVLTPKLVELLAKFSRDLDAFTPLLQAIGATARSFAETQQLPPSFLFEQFGSALTGLPPMLTGGLTLLYADYTNEYLSTPEHLEKFGRMFSDIQYQLLPTVTQLLSTSRVHFGGLLPMATLVLDQLSGSVSTPERSAQQLAELLARLGTSFQDTPRGPVLRAAVELEVVPGLTAPLAATLGLPPVAGGR</sequence>
<dbReference type="InterPro" id="IPR003399">
    <property type="entry name" value="Mce/MlaD"/>
</dbReference>
<dbReference type="PANTHER" id="PTHR33371:SF4">
    <property type="entry name" value="INTERMEMBRANE PHOSPHOLIPID TRANSPORT SYSTEM BINDING PROTEIN MLAD"/>
    <property type="match status" value="1"/>
</dbReference>
<proteinExistence type="predicted"/>
<dbReference type="Pfam" id="PF02470">
    <property type="entry name" value="MlaD"/>
    <property type="match status" value="1"/>
</dbReference>
<dbReference type="RefSeq" id="WP_189029018.1">
    <property type="nucleotide sequence ID" value="NZ_BMNE01000003.1"/>
</dbReference>
<evidence type="ECO:0000313" key="3">
    <source>
        <dbReference type="Proteomes" id="UP000658127"/>
    </source>
</evidence>
<name>A0ABQ2KHD1_9NOCA</name>
<feature type="domain" description="Mce/MlaD" evidence="1">
    <location>
        <begin position="58"/>
        <end position="121"/>
    </location>
</feature>
<comment type="caution">
    <text evidence="2">The sequence shown here is derived from an EMBL/GenBank/DDBJ whole genome shotgun (WGS) entry which is preliminary data.</text>
</comment>
<evidence type="ECO:0000259" key="1">
    <source>
        <dbReference type="Pfam" id="PF02470"/>
    </source>
</evidence>
<protein>
    <recommendedName>
        <fullName evidence="1">Mce/MlaD domain-containing protein</fullName>
    </recommendedName>
</protein>
<gene>
    <name evidence="2" type="ORF">GCM10011610_33740</name>
</gene>
<dbReference type="InterPro" id="IPR052336">
    <property type="entry name" value="MlaD_Phospholipid_Transporter"/>
</dbReference>
<reference evidence="3" key="1">
    <citation type="journal article" date="2019" name="Int. J. Syst. Evol. Microbiol.">
        <title>The Global Catalogue of Microorganisms (GCM) 10K type strain sequencing project: providing services to taxonomists for standard genome sequencing and annotation.</title>
        <authorList>
            <consortium name="The Broad Institute Genomics Platform"/>
            <consortium name="The Broad Institute Genome Sequencing Center for Infectious Disease"/>
            <person name="Wu L."/>
            <person name="Ma J."/>
        </authorList>
    </citation>
    <scope>NUCLEOTIDE SEQUENCE [LARGE SCALE GENOMIC DNA]</scope>
    <source>
        <strain evidence="3">CGMCC 4.7329</strain>
    </source>
</reference>
<evidence type="ECO:0000313" key="2">
    <source>
        <dbReference type="EMBL" id="GGN82342.1"/>
    </source>
</evidence>
<dbReference type="Proteomes" id="UP000658127">
    <property type="component" value="Unassembled WGS sequence"/>
</dbReference>